<comment type="caution">
    <text evidence="2">The sequence shown here is derived from an EMBL/GenBank/DDBJ whole genome shotgun (WGS) entry which is preliminary data.</text>
</comment>
<keyword evidence="3" id="KW-1185">Reference proteome</keyword>
<dbReference type="InterPro" id="IPR025665">
    <property type="entry name" value="Beta-barrel_OMP_2"/>
</dbReference>
<gene>
    <name evidence="2" type="ORF">SAMN05444001_106138</name>
</gene>
<accession>A0A8G2BVT0</accession>
<dbReference type="Pfam" id="PF13568">
    <property type="entry name" value="OMP_b-brl_2"/>
    <property type="match status" value="1"/>
</dbReference>
<sequence length="233" mass="25296">MRNKVGLAQILITKKLVEMKKLVMMAVLAIVLGTVQAEAQGLVKNLMGRMYGGPKVEANLSGFFLSDIPGVKSKMNVGGSAGGFFGFRVTENFSIQEDILMHYQVSQLEQDGKKGDLSYLGAELAFYAVGHWNVYGNNRLIVGAGPFVGYGLNAKYKMDDHETDLYEKNGNGDKVFQPFSVGAGVMLGYELGCGLQINASYKIGILDQLDASKDKVSMLPSRISLGVAYRFGK</sequence>
<evidence type="ECO:0000313" key="3">
    <source>
        <dbReference type="Proteomes" id="UP000236725"/>
    </source>
</evidence>
<feature type="domain" description="Outer membrane protein beta-barrel" evidence="1">
    <location>
        <begin position="74"/>
        <end position="207"/>
    </location>
</feature>
<dbReference type="EMBL" id="FNVS01000006">
    <property type="protein sequence ID" value="SEF77160.1"/>
    <property type="molecule type" value="Genomic_DNA"/>
</dbReference>
<evidence type="ECO:0000313" key="2">
    <source>
        <dbReference type="EMBL" id="SEF77160.1"/>
    </source>
</evidence>
<proteinExistence type="predicted"/>
<reference evidence="2 3" key="1">
    <citation type="submission" date="2016-10" db="EMBL/GenBank/DDBJ databases">
        <authorList>
            <person name="Varghese N."/>
            <person name="Submissions S."/>
        </authorList>
    </citation>
    <scope>NUCLEOTIDE SEQUENCE [LARGE SCALE GENOMIC DNA]</scope>
    <source>
        <strain evidence="2 3">DSM 29073</strain>
    </source>
</reference>
<evidence type="ECO:0000259" key="1">
    <source>
        <dbReference type="Pfam" id="PF13568"/>
    </source>
</evidence>
<dbReference type="AlphaFoldDB" id="A0A8G2BVT0"/>
<organism evidence="2 3">
    <name type="scientific">Parabacteroides chinchillae</name>
    <dbReference type="NCBI Taxonomy" id="871327"/>
    <lineage>
        <taxon>Bacteria</taxon>
        <taxon>Pseudomonadati</taxon>
        <taxon>Bacteroidota</taxon>
        <taxon>Bacteroidia</taxon>
        <taxon>Bacteroidales</taxon>
        <taxon>Tannerellaceae</taxon>
        <taxon>Parabacteroides</taxon>
    </lineage>
</organism>
<protein>
    <submittedName>
        <fullName evidence="2">Outer membrane protein beta-barrel domain-containing protein</fullName>
    </submittedName>
</protein>
<name>A0A8G2BVT0_9BACT</name>
<dbReference type="Proteomes" id="UP000236725">
    <property type="component" value="Unassembled WGS sequence"/>
</dbReference>